<evidence type="ECO:0000313" key="2">
    <source>
        <dbReference type="EMBL" id="RFA95651.1"/>
    </source>
</evidence>
<gene>
    <name evidence="1" type="ORF">CGL51_12790</name>
    <name evidence="2" type="ORF">CGL52_12545</name>
</gene>
<evidence type="ECO:0000313" key="4">
    <source>
        <dbReference type="Proteomes" id="UP000257123"/>
    </source>
</evidence>
<sequence length="99" mass="11308">MSRRRKMYYYEETPIGPISRTPAEAKAFKYVDCSVVEKSTTSLTAMCKPNTLIKIYKGEGEGAEYIVEFTDTDTGLTEKHRVDLSTAVVIKRYLESRSR</sequence>
<dbReference type="AlphaFoldDB" id="A0A371QUN2"/>
<evidence type="ECO:0000313" key="1">
    <source>
        <dbReference type="EMBL" id="RFA93488.1"/>
    </source>
</evidence>
<dbReference type="EMBL" id="NMUF01000053">
    <property type="protein sequence ID" value="RFA95651.1"/>
    <property type="molecule type" value="Genomic_DNA"/>
</dbReference>
<proteinExistence type="predicted"/>
<dbReference type="Proteomes" id="UP000257123">
    <property type="component" value="Unassembled WGS sequence"/>
</dbReference>
<dbReference type="Proteomes" id="UP000256877">
    <property type="component" value="Unassembled WGS sequence"/>
</dbReference>
<dbReference type="EMBL" id="NMUE01000061">
    <property type="protein sequence ID" value="RFA93488.1"/>
    <property type="molecule type" value="Genomic_DNA"/>
</dbReference>
<reference evidence="3 4" key="1">
    <citation type="submission" date="2017-07" db="EMBL/GenBank/DDBJ databases">
        <title>Draft genome sequence of aerobic hyperthermophilic archaea, Pyrobaculum aerophilum YKB31 and YKB32.</title>
        <authorList>
            <person name="Mochizuki T."/>
            <person name="Berliner A.J."/>
            <person name="Yoshida-Takashima Y."/>
            <person name="Takaki Y."/>
            <person name="Nunoura T."/>
            <person name="Takai K."/>
        </authorList>
    </citation>
    <scope>NUCLEOTIDE SEQUENCE [LARGE SCALE GENOMIC DNA]</scope>
    <source>
        <strain evidence="1 4">YKB31</strain>
        <strain evidence="2 3">YKB32</strain>
    </source>
</reference>
<protein>
    <submittedName>
        <fullName evidence="1">Uncharacterized protein</fullName>
    </submittedName>
</protein>
<evidence type="ECO:0000313" key="3">
    <source>
        <dbReference type="Proteomes" id="UP000256877"/>
    </source>
</evidence>
<dbReference type="RefSeq" id="WP_116421983.1">
    <property type="nucleotide sequence ID" value="NZ_NMUE01000061.1"/>
</dbReference>
<name>A0A371QUN2_9CREN</name>
<organism evidence="1 4">
    <name type="scientific">Pyrobaculum aerophilum</name>
    <dbReference type="NCBI Taxonomy" id="13773"/>
    <lineage>
        <taxon>Archaea</taxon>
        <taxon>Thermoproteota</taxon>
        <taxon>Thermoprotei</taxon>
        <taxon>Thermoproteales</taxon>
        <taxon>Thermoproteaceae</taxon>
        <taxon>Pyrobaculum</taxon>
    </lineage>
</organism>
<comment type="caution">
    <text evidence="1">The sequence shown here is derived from an EMBL/GenBank/DDBJ whole genome shotgun (WGS) entry which is preliminary data.</text>
</comment>
<dbReference type="OrthoDB" id="24024at2157"/>
<accession>A0A371QUN2</accession>